<dbReference type="EMBL" id="CAJOBG010043119">
    <property type="protein sequence ID" value="CAF4424825.1"/>
    <property type="molecule type" value="Genomic_DNA"/>
</dbReference>
<feature type="non-terminal residue" evidence="1">
    <location>
        <position position="1"/>
    </location>
</feature>
<protein>
    <submittedName>
        <fullName evidence="1">Uncharacterized protein</fullName>
    </submittedName>
</protein>
<sequence>FFDYACQLLNYQSPFKAFSRPLIDRYDYEQKNNGVILQPIQLAKLFECHWILYQIVLFEFMLGKTQTVSLPVSLNLCEINRYFENYSVNRTFCRYHQPSIHLLHSLHVTKACEVAAEFSKRDQEYLHDHKEECTNYRDDSEEIRKNRTYGILASYHPCGVAIGYTEAVKAGGMRSITRHLLRMIIYGCRMPDALMTTAPVR</sequence>
<name>A0A820QT13_9BILA</name>
<keyword evidence="2" id="KW-1185">Reference proteome</keyword>
<reference evidence="1" key="1">
    <citation type="submission" date="2021-02" db="EMBL/GenBank/DDBJ databases">
        <authorList>
            <person name="Nowell W R."/>
        </authorList>
    </citation>
    <scope>NUCLEOTIDE SEQUENCE</scope>
</reference>
<gene>
    <name evidence="1" type="ORF">OVN521_LOCUS36325</name>
</gene>
<proteinExistence type="predicted"/>
<organism evidence="1 2">
    <name type="scientific">Rotaria magnacalcarata</name>
    <dbReference type="NCBI Taxonomy" id="392030"/>
    <lineage>
        <taxon>Eukaryota</taxon>
        <taxon>Metazoa</taxon>
        <taxon>Spiralia</taxon>
        <taxon>Gnathifera</taxon>
        <taxon>Rotifera</taxon>
        <taxon>Eurotatoria</taxon>
        <taxon>Bdelloidea</taxon>
        <taxon>Philodinida</taxon>
        <taxon>Philodinidae</taxon>
        <taxon>Rotaria</taxon>
    </lineage>
</organism>
<evidence type="ECO:0000313" key="1">
    <source>
        <dbReference type="EMBL" id="CAF4424825.1"/>
    </source>
</evidence>
<dbReference type="AlphaFoldDB" id="A0A820QT13"/>
<comment type="caution">
    <text evidence="1">The sequence shown here is derived from an EMBL/GenBank/DDBJ whole genome shotgun (WGS) entry which is preliminary data.</text>
</comment>
<evidence type="ECO:0000313" key="2">
    <source>
        <dbReference type="Proteomes" id="UP000663866"/>
    </source>
</evidence>
<dbReference type="Proteomes" id="UP000663866">
    <property type="component" value="Unassembled WGS sequence"/>
</dbReference>
<accession>A0A820QT13</accession>